<evidence type="ECO:0000313" key="2">
    <source>
        <dbReference type="Proteomes" id="UP000316621"/>
    </source>
</evidence>
<dbReference type="AlphaFoldDB" id="A0A4Y7KJX7"/>
<dbReference type="Proteomes" id="UP000316621">
    <property type="component" value="Chromosome 7"/>
</dbReference>
<dbReference type="EMBL" id="CM010721">
    <property type="protein sequence ID" value="RZC72249.1"/>
    <property type="molecule type" value="Genomic_DNA"/>
</dbReference>
<accession>A0A4Y7KJX7</accession>
<organism evidence="1 2">
    <name type="scientific">Papaver somniferum</name>
    <name type="common">Opium poppy</name>
    <dbReference type="NCBI Taxonomy" id="3469"/>
    <lineage>
        <taxon>Eukaryota</taxon>
        <taxon>Viridiplantae</taxon>
        <taxon>Streptophyta</taxon>
        <taxon>Embryophyta</taxon>
        <taxon>Tracheophyta</taxon>
        <taxon>Spermatophyta</taxon>
        <taxon>Magnoliopsida</taxon>
        <taxon>Ranunculales</taxon>
        <taxon>Papaveraceae</taxon>
        <taxon>Papaveroideae</taxon>
        <taxon>Papaver</taxon>
    </lineage>
</organism>
<keyword evidence="2" id="KW-1185">Reference proteome</keyword>
<sequence>MGHPPYVAFGNFNEELKHPGVWEPEQGAPSTADNSRDNLVSLCCPPFEVTYKGPFNKVYDDTTEGRKVRTYYNLELLSFMDGGPKDHHVAVPHKRSRKTSQAPTLKPKVVLWLFLAVPLS</sequence>
<dbReference type="Gramene" id="RZC72249">
    <property type="protein sequence ID" value="RZC72249"/>
    <property type="gene ID" value="C5167_035409"/>
</dbReference>
<reference evidence="1 2" key="1">
    <citation type="journal article" date="2018" name="Science">
        <title>The opium poppy genome and morphinan production.</title>
        <authorList>
            <person name="Guo L."/>
            <person name="Winzer T."/>
            <person name="Yang X."/>
            <person name="Li Y."/>
            <person name="Ning Z."/>
            <person name="He Z."/>
            <person name="Teodor R."/>
            <person name="Lu Y."/>
            <person name="Bowser T.A."/>
            <person name="Graham I.A."/>
            <person name="Ye K."/>
        </authorList>
    </citation>
    <scope>NUCLEOTIDE SEQUENCE [LARGE SCALE GENOMIC DNA]</scope>
    <source>
        <strain evidence="2">cv. HN1</strain>
        <tissue evidence="1">Leaves</tissue>
    </source>
</reference>
<protein>
    <submittedName>
        <fullName evidence="1">Uncharacterized protein</fullName>
    </submittedName>
</protein>
<evidence type="ECO:0000313" key="1">
    <source>
        <dbReference type="EMBL" id="RZC72249.1"/>
    </source>
</evidence>
<gene>
    <name evidence="1" type="ORF">C5167_035409</name>
</gene>
<name>A0A4Y7KJX7_PAPSO</name>
<dbReference type="STRING" id="3469.A0A4Y7KJX7"/>
<proteinExistence type="predicted"/>